<proteinExistence type="predicted"/>
<sequence length="181" mass="20984">MATAVATTKPKCFTCTKDKDKDNLYTCEGCSKNFCLTDLPKHHQEHVLELEKIVTDCDTFQENINEQEKDLTHRSLIKQMNEWERDSIMKIKKIAEDCRQRLVKPTDDNIAGIKKKLNQFTTDLRKMRDDDDFNEIHLNKLRVALEMLKKELEQPLNVSILEEPTSFINKISTIIKASVSG</sequence>
<protein>
    <submittedName>
        <fullName evidence="1">Uncharacterized protein</fullName>
    </submittedName>
</protein>
<evidence type="ECO:0000313" key="2">
    <source>
        <dbReference type="EMBL" id="CAF3907493.1"/>
    </source>
</evidence>
<name>A0A816WXN4_9BILA</name>
<organism evidence="1 3">
    <name type="scientific">Rotaria magnacalcarata</name>
    <dbReference type="NCBI Taxonomy" id="392030"/>
    <lineage>
        <taxon>Eukaryota</taxon>
        <taxon>Metazoa</taxon>
        <taxon>Spiralia</taxon>
        <taxon>Gnathifera</taxon>
        <taxon>Rotifera</taxon>
        <taxon>Eurotatoria</taxon>
        <taxon>Bdelloidea</taxon>
        <taxon>Philodinida</taxon>
        <taxon>Philodinidae</taxon>
        <taxon>Rotaria</taxon>
    </lineage>
</organism>
<evidence type="ECO:0000313" key="3">
    <source>
        <dbReference type="Proteomes" id="UP000663856"/>
    </source>
</evidence>
<reference evidence="1" key="1">
    <citation type="submission" date="2021-02" db="EMBL/GenBank/DDBJ databases">
        <authorList>
            <person name="Nowell W R."/>
        </authorList>
    </citation>
    <scope>NUCLEOTIDE SEQUENCE</scope>
</reference>
<accession>A0A816WXN4</accession>
<dbReference type="Proteomes" id="UP000663856">
    <property type="component" value="Unassembled WGS sequence"/>
</dbReference>
<keyword evidence="4" id="KW-1185">Reference proteome</keyword>
<evidence type="ECO:0000313" key="4">
    <source>
        <dbReference type="Proteomes" id="UP000663866"/>
    </source>
</evidence>
<dbReference type="EMBL" id="CAJOBG010001221">
    <property type="protein sequence ID" value="CAF3907493.1"/>
    <property type="molecule type" value="Genomic_DNA"/>
</dbReference>
<evidence type="ECO:0000313" key="1">
    <source>
        <dbReference type="EMBL" id="CAF2139899.1"/>
    </source>
</evidence>
<dbReference type="AlphaFoldDB" id="A0A816WXN4"/>
<dbReference type="EMBL" id="CAJNRF010012335">
    <property type="protein sequence ID" value="CAF2139899.1"/>
    <property type="molecule type" value="Genomic_DNA"/>
</dbReference>
<gene>
    <name evidence="2" type="ORF">OVN521_LOCUS9848</name>
    <name evidence="1" type="ORF">WKI299_LOCUS28133</name>
</gene>
<dbReference type="Proteomes" id="UP000663866">
    <property type="component" value="Unassembled WGS sequence"/>
</dbReference>
<comment type="caution">
    <text evidence="1">The sequence shown here is derived from an EMBL/GenBank/DDBJ whole genome shotgun (WGS) entry which is preliminary data.</text>
</comment>